<gene>
    <name evidence="1" type="ORF">QAD02_016369</name>
</gene>
<evidence type="ECO:0000313" key="2">
    <source>
        <dbReference type="Proteomes" id="UP001239111"/>
    </source>
</evidence>
<organism evidence="1 2">
    <name type="scientific">Eretmocerus hayati</name>
    <dbReference type="NCBI Taxonomy" id="131215"/>
    <lineage>
        <taxon>Eukaryota</taxon>
        <taxon>Metazoa</taxon>
        <taxon>Ecdysozoa</taxon>
        <taxon>Arthropoda</taxon>
        <taxon>Hexapoda</taxon>
        <taxon>Insecta</taxon>
        <taxon>Pterygota</taxon>
        <taxon>Neoptera</taxon>
        <taxon>Endopterygota</taxon>
        <taxon>Hymenoptera</taxon>
        <taxon>Apocrita</taxon>
        <taxon>Proctotrupomorpha</taxon>
        <taxon>Chalcidoidea</taxon>
        <taxon>Aphelinidae</taxon>
        <taxon>Aphelininae</taxon>
        <taxon>Eretmocerus</taxon>
    </lineage>
</organism>
<proteinExistence type="predicted"/>
<dbReference type="EMBL" id="CM056742">
    <property type="protein sequence ID" value="KAJ8680582.1"/>
    <property type="molecule type" value="Genomic_DNA"/>
</dbReference>
<evidence type="ECO:0000313" key="1">
    <source>
        <dbReference type="EMBL" id="KAJ8680582.1"/>
    </source>
</evidence>
<dbReference type="Proteomes" id="UP001239111">
    <property type="component" value="Chromosome 2"/>
</dbReference>
<keyword evidence="2" id="KW-1185">Reference proteome</keyword>
<reference evidence="1" key="1">
    <citation type="submission" date="2023-04" db="EMBL/GenBank/DDBJ databases">
        <title>A chromosome-level genome assembly of the parasitoid wasp Eretmocerus hayati.</title>
        <authorList>
            <person name="Zhong Y."/>
            <person name="Liu S."/>
            <person name="Liu Y."/>
        </authorList>
    </citation>
    <scope>NUCLEOTIDE SEQUENCE</scope>
    <source>
        <strain evidence="1">ZJU_SS_LIU_2023</strain>
    </source>
</reference>
<sequence length="583" mass="65494">MAWKREHSLIIILMIFRLDQSTVSSKRLTKKPHIILIVADDLGWNDVSFHGADQIPTPNIDALAYNGVILNRHYTLPICTPSRTTLMTGRNAIRDGMQGSPLRPGEPRGVPLNSTILPELLRNRGYATHLVGKWHLGYSSLKNTPVYRGFDTFYGYYNGFITYFNHTITEKGMVGKDLHRDEFGKLGIDSNYSYFTDLITDEAVNIIHKNGNRKPLFLEIAHLAVHASDGEETLEVRNLDEVRSSFPHIKNPGRQKYAGMIKAMDESVGRVVQSLQQNNMLENSIVIFMSDNGAPTYGVYENFGSNYPLRGIKDTMFEGGVRGAACVFSPLIERPARISNGLMHISDWYPTLYSIAGGDLRHIHNIDGLDQWSMITSGSESKRRDLLLNIDEARGMEGAISGNYKLIRGAKTNGGHYGDSGNDPTYPVYHANDALTSSAGLAIKKLSRFPYVSPSKAEELRKAATIKCNRSNSSIIDCSGSCLFDIINDPCEYKNLIREKSQVVELLSNKMRYYKSTMVKQTNAQFDPCSEPKNFEDVWMPWRKRNDQDPSKCDRPDYNFPNKIQIQPCTPNSASSTVKIVLI</sequence>
<name>A0ACC2PAV9_9HYME</name>
<comment type="caution">
    <text evidence="1">The sequence shown here is derived from an EMBL/GenBank/DDBJ whole genome shotgun (WGS) entry which is preliminary data.</text>
</comment>
<accession>A0ACC2PAV9</accession>
<protein>
    <submittedName>
        <fullName evidence="1">Uncharacterized protein</fullName>
    </submittedName>
</protein>